<protein>
    <submittedName>
        <fullName evidence="15">TLC domain-containing protein</fullName>
    </submittedName>
</protein>
<evidence type="ECO:0000313" key="16">
    <source>
        <dbReference type="Proteomes" id="UP000005240"/>
    </source>
</evidence>
<evidence type="ECO:0000313" key="15">
    <source>
        <dbReference type="EnsemblFungi" id="PTTG_03414-t43_1-p1"/>
    </source>
</evidence>
<dbReference type="InterPro" id="IPR000923">
    <property type="entry name" value="BlueCu_1"/>
</dbReference>
<dbReference type="SUPFAM" id="SSF49503">
    <property type="entry name" value="Cupredoxins"/>
    <property type="match status" value="1"/>
</dbReference>
<feature type="signal peptide" evidence="12">
    <location>
        <begin position="1"/>
        <end position="23"/>
    </location>
</feature>
<dbReference type="InterPro" id="IPR006634">
    <property type="entry name" value="TLC-dom"/>
</dbReference>
<keyword evidence="6 8" id="KW-0186">Copper</keyword>
<evidence type="ECO:0000256" key="4">
    <source>
        <dbReference type="ARBA" id="ARBA00022723"/>
    </source>
</evidence>
<evidence type="ECO:0000256" key="10">
    <source>
        <dbReference type="SAM" id="MobiDB-lite"/>
    </source>
</evidence>
<feature type="transmembrane region" description="Helical" evidence="11">
    <location>
        <begin position="524"/>
        <end position="541"/>
    </location>
</feature>
<dbReference type="GO" id="GO:0005507">
    <property type="term" value="F:copper ion binding"/>
    <property type="evidence" value="ECO:0007669"/>
    <property type="project" value="InterPro"/>
</dbReference>
<keyword evidence="5 11" id="KW-1133">Transmembrane helix</keyword>
<dbReference type="GO" id="GO:0046513">
    <property type="term" value="P:ceramide biosynthetic process"/>
    <property type="evidence" value="ECO:0007669"/>
    <property type="project" value="InterPro"/>
</dbReference>
<feature type="region of interest" description="Disordered" evidence="10">
    <location>
        <begin position="21"/>
        <end position="43"/>
    </location>
</feature>
<dbReference type="CDD" id="cd00920">
    <property type="entry name" value="Cupredoxin"/>
    <property type="match status" value="1"/>
</dbReference>
<feature type="compositionally biased region" description="Basic and acidic residues" evidence="10">
    <location>
        <begin position="704"/>
        <end position="722"/>
    </location>
</feature>
<dbReference type="OrthoDB" id="537032at2759"/>
<reference evidence="15" key="4">
    <citation type="submission" date="2025-05" db="UniProtKB">
        <authorList>
            <consortium name="EnsemblFungi"/>
        </authorList>
    </citation>
    <scope>IDENTIFICATION</scope>
    <source>
        <strain evidence="15">isolate 1-1 / race 1 (BBBD)</strain>
    </source>
</reference>
<evidence type="ECO:0000256" key="3">
    <source>
        <dbReference type="ARBA" id="ARBA00022692"/>
    </source>
</evidence>
<reference evidence="15 16" key="3">
    <citation type="journal article" date="2017" name="G3 (Bethesda)">
        <title>Comparative analysis highlights variable genome content of wheat rusts and divergence of the mating loci.</title>
        <authorList>
            <person name="Cuomo C.A."/>
            <person name="Bakkeren G."/>
            <person name="Khalil H.B."/>
            <person name="Panwar V."/>
            <person name="Joly D."/>
            <person name="Linning R."/>
            <person name="Sakthikumar S."/>
            <person name="Song X."/>
            <person name="Adiconis X."/>
            <person name="Fan L."/>
            <person name="Goldberg J.M."/>
            <person name="Levin J.Z."/>
            <person name="Young S."/>
            <person name="Zeng Q."/>
            <person name="Anikster Y."/>
            <person name="Bruce M."/>
            <person name="Wang M."/>
            <person name="Yin C."/>
            <person name="McCallum B."/>
            <person name="Szabo L.J."/>
            <person name="Hulbert S."/>
            <person name="Chen X."/>
            <person name="Fellers J.P."/>
        </authorList>
    </citation>
    <scope>NUCLEOTIDE SEQUENCE</scope>
    <source>
        <strain evidence="15">isolate 1-1 / race 1 (BBBD)</strain>
        <strain evidence="16">Isolate 1-1 / race 1 (BBBD)</strain>
    </source>
</reference>
<keyword evidence="3 9" id="KW-0812">Transmembrane</keyword>
<dbReference type="Gene3D" id="2.60.40.420">
    <property type="entry name" value="Cupredoxins - blue copper proteins"/>
    <property type="match status" value="1"/>
</dbReference>
<dbReference type="AlphaFoldDB" id="A0A180GUX3"/>
<name>A0A180GUX3_PUCT1</name>
<dbReference type="InterPro" id="IPR008972">
    <property type="entry name" value="Cupredoxin"/>
</dbReference>
<keyword evidence="7 9" id="KW-0472">Membrane</keyword>
<dbReference type="GO" id="GO:0050291">
    <property type="term" value="F:sphingosine N-acyltransferase activity"/>
    <property type="evidence" value="ECO:0007669"/>
    <property type="project" value="InterPro"/>
</dbReference>
<dbReference type="InterPro" id="IPR016439">
    <property type="entry name" value="Lag1/Lac1-like"/>
</dbReference>
<comment type="subcellular location">
    <subcellularLocation>
        <location evidence="1">Membrane</location>
        <topology evidence="1">Multi-pass membrane protein</topology>
    </subcellularLocation>
</comment>
<evidence type="ECO:0000256" key="12">
    <source>
        <dbReference type="SAM" id="SignalP"/>
    </source>
</evidence>
<proteinExistence type="inferred from homology"/>
<dbReference type="GO" id="GO:0016020">
    <property type="term" value="C:membrane"/>
    <property type="evidence" value="ECO:0007669"/>
    <property type="project" value="UniProtKB-SubCell"/>
</dbReference>
<dbReference type="InterPro" id="IPR002387">
    <property type="entry name" value="Plastocyanin"/>
</dbReference>
<evidence type="ECO:0000256" key="11">
    <source>
        <dbReference type="SAM" id="Phobius"/>
    </source>
</evidence>
<dbReference type="Proteomes" id="UP000005240">
    <property type="component" value="Unassembled WGS sequence"/>
</dbReference>
<gene>
    <name evidence="14" type="ORF">PTTG_03414</name>
</gene>
<sequence length="722" mass="80476">MSKLAQLFVVMVIWASIVTPLSSQGPPPAPPKAEDPKKPIPQGKNFVIKVGGDDGAKVFNPPTVRVNVGDTVTFEYHPKNHTVSQSTFENPCEVPIGPTGPGFNTETQSVELKTANSNLPRWTIQILLPDPIWFHCLPHCGAGMVGAINPPTSGDQTFEKYVENAKRTGGKAKNLRAGAGAGEQPPARPPIAASAAKAGDAARAGDKSAPGSFKAGGQDGTLKQGPTRTADEVAAISANSASVDECGAAQRVSSRVTKPCCLKWEAVWEKICGSAVLRHPEIPDDRKPSPSPESGGHKHLAVSTWTFFSSNNTKHRRYGYSNRQVYRTTTQGLRPITAISITTVIIALNISLPNLSNPSSQSLSTYQTRLPTIQYRNPIPKFIYLSYLNPVNGLYFKGNDDIYFVSFWALLWLTFRELSIQFIWTPIGTWLGLRKNSSKLVRFAEQGWTLIYVSIFWTIGVKILSEYPDPIYTLNIRQYWADHPRDSIPALTKFYYLSQAAFWIQQIITLNLEKPRKDHYQMLTHHLVACFLVCGSYAINFTGTGTAIHTTMDFSDILLCMAKMLNYLGGGWMCDGMFTLFVLSWIVTRHIIFPKIIWSIYAELPLDVEWVWNPATGQFASTWFWVGFLALLSFLEVLLLFWLWLILRIMWGVIVGNGAEDERSDIDESEIAVRELAENGEDKDDPIEAEKNPLLINTPQLESLGDKMPEYDDHNHDRPKQK</sequence>
<feature type="binding site" evidence="8">
    <location>
        <position position="81"/>
    </location>
    <ligand>
        <name>Cu cation</name>
        <dbReference type="ChEBI" id="CHEBI:23378"/>
    </ligand>
</feature>
<feature type="domain" description="TLC" evidence="13">
    <location>
        <begin position="438"/>
        <end position="655"/>
    </location>
</feature>
<dbReference type="Pfam" id="PF00127">
    <property type="entry name" value="Copper-bind"/>
    <property type="match status" value="1"/>
</dbReference>
<feature type="binding site" evidence="8">
    <location>
        <position position="136"/>
    </location>
    <ligand>
        <name>Cu cation</name>
        <dbReference type="ChEBI" id="CHEBI:23378"/>
    </ligand>
</feature>
<dbReference type="SMART" id="SM00724">
    <property type="entry name" value="TLC"/>
    <property type="match status" value="1"/>
</dbReference>
<dbReference type="GO" id="GO:0009055">
    <property type="term" value="F:electron transfer activity"/>
    <property type="evidence" value="ECO:0007669"/>
    <property type="project" value="InterPro"/>
</dbReference>
<dbReference type="PANTHER" id="PTHR12560">
    <property type="entry name" value="LONGEVITY ASSURANCE FACTOR 1 LAG1"/>
    <property type="match status" value="1"/>
</dbReference>
<evidence type="ECO:0000256" key="7">
    <source>
        <dbReference type="ARBA" id="ARBA00023136"/>
    </source>
</evidence>
<evidence type="ECO:0000256" key="8">
    <source>
        <dbReference type="PIRSR" id="PIRSR602387-1"/>
    </source>
</evidence>
<dbReference type="EnsemblFungi" id="PTTG_03414-t43_1">
    <property type="protein sequence ID" value="PTTG_03414-t43_1-p1"/>
    <property type="gene ID" value="PTTG_03414"/>
</dbReference>
<reference evidence="14" key="2">
    <citation type="submission" date="2016-05" db="EMBL/GenBank/DDBJ databases">
        <title>Comparative analysis highlights variable genome content of wheat rusts and divergence of the mating loci.</title>
        <authorList>
            <person name="Cuomo C.A."/>
            <person name="Bakkeren G."/>
            <person name="Szabo L."/>
            <person name="Khalil H."/>
            <person name="Joly D."/>
            <person name="Goldberg J."/>
            <person name="Young S."/>
            <person name="Zeng Q."/>
            <person name="Fellers J."/>
        </authorList>
    </citation>
    <scope>NUCLEOTIDE SEQUENCE [LARGE SCALE GENOMIC DNA]</scope>
    <source>
        <strain evidence="14">1-1 BBBD Race 1</strain>
    </source>
</reference>
<evidence type="ECO:0000313" key="14">
    <source>
        <dbReference type="EMBL" id="OAV96179.1"/>
    </source>
</evidence>
<keyword evidence="4 8" id="KW-0479">Metal-binding</keyword>
<dbReference type="EMBL" id="ADAS02000021">
    <property type="protein sequence ID" value="OAV96179.1"/>
    <property type="molecule type" value="Genomic_DNA"/>
</dbReference>
<organism evidence="14">
    <name type="scientific">Puccinia triticina (isolate 1-1 / race 1 (BBBD))</name>
    <name type="common">Brown leaf rust fungus</name>
    <dbReference type="NCBI Taxonomy" id="630390"/>
    <lineage>
        <taxon>Eukaryota</taxon>
        <taxon>Fungi</taxon>
        <taxon>Dikarya</taxon>
        <taxon>Basidiomycota</taxon>
        <taxon>Pucciniomycotina</taxon>
        <taxon>Pucciniomycetes</taxon>
        <taxon>Pucciniales</taxon>
        <taxon>Pucciniaceae</taxon>
        <taxon>Puccinia</taxon>
    </lineage>
</organism>
<evidence type="ECO:0000256" key="5">
    <source>
        <dbReference type="ARBA" id="ARBA00022989"/>
    </source>
</evidence>
<dbReference type="Pfam" id="PF03798">
    <property type="entry name" value="TRAM_LAG1_CLN8"/>
    <property type="match status" value="1"/>
</dbReference>
<feature type="region of interest" description="Disordered" evidence="10">
    <location>
        <begin position="677"/>
        <end position="722"/>
    </location>
</feature>
<feature type="transmembrane region" description="Helical" evidence="11">
    <location>
        <begin position="622"/>
        <end position="647"/>
    </location>
</feature>
<evidence type="ECO:0000256" key="2">
    <source>
        <dbReference type="ARBA" id="ARBA00009808"/>
    </source>
</evidence>
<keyword evidence="12" id="KW-0732">Signal</keyword>
<feature type="region of interest" description="Disordered" evidence="10">
    <location>
        <begin position="169"/>
        <end position="228"/>
    </location>
</feature>
<reference evidence="14" key="1">
    <citation type="submission" date="2009-11" db="EMBL/GenBank/DDBJ databases">
        <authorList>
            <consortium name="The Broad Institute Genome Sequencing Platform"/>
            <person name="Ward D."/>
            <person name="Feldgarden M."/>
            <person name="Earl A."/>
            <person name="Young S.K."/>
            <person name="Zeng Q."/>
            <person name="Koehrsen M."/>
            <person name="Alvarado L."/>
            <person name="Berlin A."/>
            <person name="Bochicchio J."/>
            <person name="Borenstein D."/>
            <person name="Chapman S.B."/>
            <person name="Chen Z."/>
            <person name="Engels R."/>
            <person name="Freedman E."/>
            <person name="Gellesch M."/>
            <person name="Goldberg J."/>
            <person name="Griggs A."/>
            <person name="Gujja S."/>
            <person name="Heilman E."/>
            <person name="Heiman D."/>
            <person name="Hepburn T."/>
            <person name="Howarth C."/>
            <person name="Jen D."/>
            <person name="Larson L."/>
            <person name="Lewis B."/>
            <person name="Mehta T."/>
            <person name="Park D."/>
            <person name="Pearson M."/>
            <person name="Roberts A."/>
            <person name="Saif S."/>
            <person name="Shea T."/>
            <person name="Shenoy N."/>
            <person name="Sisk P."/>
            <person name="Stolte C."/>
            <person name="Sykes S."/>
            <person name="Thomson T."/>
            <person name="Walk T."/>
            <person name="White J."/>
            <person name="Yandava C."/>
            <person name="Izard J."/>
            <person name="Baranova O.V."/>
            <person name="Blanton J.M."/>
            <person name="Tanner A.C."/>
            <person name="Dewhirst F.E."/>
            <person name="Haas B."/>
            <person name="Nusbaum C."/>
            <person name="Birren B."/>
        </authorList>
    </citation>
    <scope>NUCLEOTIDE SEQUENCE [LARGE SCALE GENOMIC DNA]</scope>
    <source>
        <strain evidence="14">1-1 BBBD Race 1</strain>
    </source>
</reference>
<evidence type="ECO:0000256" key="6">
    <source>
        <dbReference type="ARBA" id="ARBA00023008"/>
    </source>
</evidence>
<keyword evidence="16" id="KW-1185">Reference proteome</keyword>
<dbReference type="PANTHER" id="PTHR12560:SF0">
    <property type="entry name" value="LD18904P"/>
    <property type="match status" value="1"/>
</dbReference>
<feature type="chain" id="PRO_5008110325" evidence="12">
    <location>
        <begin position="24"/>
        <end position="722"/>
    </location>
</feature>
<accession>A0A180GUX3</accession>
<dbReference type="PRINTS" id="PR00157">
    <property type="entry name" value="PLASTOCYANIN"/>
</dbReference>
<feature type="region of interest" description="Disordered" evidence="10">
    <location>
        <begin position="279"/>
        <end position="298"/>
    </location>
</feature>
<evidence type="ECO:0000256" key="1">
    <source>
        <dbReference type="ARBA" id="ARBA00004141"/>
    </source>
</evidence>
<feature type="binding site" evidence="8">
    <location>
        <position position="139"/>
    </location>
    <ligand>
        <name>Cu cation</name>
        <dbReference type="ChEBI" id="CHEBI:23378"/>
    </ligand>
</feature>
<feature type="compositionally biased region" description="Basic and acidic residues" evidence="10">
    <location>
        <begin position="279"/>
        <end position="288"/>
    </location>
</feature>
<dbReference type="VEuPathDB" id="FungiDB:PTTG_03414"/>
<comment type="similarity">
    <text evidence="2">Belongs to the sphingosine N-acyltransferase family.</text>
</comment>
<feature type="compositionally biased region" description="Low complexity" evidence="10">
    <location>
        <begin position="190"/>
        <end position="202"/>
    </location>
</feature>
<dbReference type="PROSITE" id="PS50922">
    <property type="entry name" value="TLC"/>
    <property type="match status" value="1"/>
</dbReference>
<evidence type="ECO:0000259" key="13">
    <source>
        <dbReference type="PROSITE" id="PS50922"/>
    </source>
</evidence>
<evidence type="ECO:0000256" key="9">
    <source>
        <dbReference type="PROSITE-ProRule" id="PRU00205"/>
    </source>
</evidence>
<feature type="binding site" evidence="8">
    <location>
        <position position="144"/>
    </location>
    <ligand>
        <name>Cu cation</name>
        <dbReference type="ChEBI" id="CHEBI:23378"/>
    </ligand>
</feature>
<dbReference type="STRING" id="630390.A0A180GUX3"/>
<comment type="cofactor">
    <cofactor evidence="8">
        <name>Cu(2+)</name>
        <dbReference type="ChEBI" id="CHEBI:29036"/>
    </cofactor>
    <text evidence="8">The crystal structure with reduced Cu(1+) has also been determined.</text>
</comment>